<organism evidence="1 2">
    <name type="scientific">Avena sativa</name>
    <name type="common">Oat</name>
    <dbReference type="NCBI Taxonomy" id="4498"/>
    <lineage>
        <taxon>Eukaryota</taxon>
        <taxon>Viridiplantae</taxon>
        <taxon>Streptophyta</taxon>
        <taxon>Embryophyta</taxon>
        <taxon>Tracheophyta</taxon>
        <taxon>Spermatophyta</taxon>
        <taxon>Magnoliopsida</taxon>
        <taxon>Liliopsida</taxon>
        <taxon>Poales</taxon>
        <taxon>Poaceae</taxon>
        <taxon>BOP clade</taxon>
        <taxon>Pooideae</taxon>
        <taxon>Poodae</taxon>
        <taxon>Poeae</taxon>
        <taxon>Poeae Chloroplast Group 1 (Aveneae type)</taxon>
        <taxon>Aveninae</taxon>
        <taxon>Avena</taxon>
    </lineage>
</organism>
<proteinExistence type="predicted"/>
<dbReference type="Proteomes" id="UP001732700">
    <property type="component" value="Chromosome 7C"/>
</dbReference>
<name>A0ACD5ZY46_AVESA</name>
<reference evidence="1" key="1">
    <citation type="submission" date="2021-05" db="EMBL/GenBank/DDBJ databases">
        <authorList>
            <person name="Scholz U."/>
            <person name="Mascher M."/>
            <person name="Fiebig A."/>
        </authorList>
    </citation>
    <scope>NUCLEOTIDE SEQUENCE [LARGE SCALE GENOMIC DNA]</scope>
</reference>
<sequence length="269" mass="30855">MATVEYLSIPEEVIITEILPRLPVKSLLRFRSVCKAWHSAISNRGFIESHRHHSQSKVHVVHFYEDIQDQTVPTNIFRLTEEDNLQHCYRLPRVRVNDMINSSHELVVLGHKDGYLLANPAMQDSVYLPGPPPRVDAPFPVLGFGFVSSLGKYKVVNITSDIWNQDRCEVFTVGMDNSWRIGKPPPSSIKSYGHTPYVNGNLHKLTDRNDKGENSKIVLFNLEKEIWSMMTLPDHPRILPVSTYISLAHRAQRNSGFAVLHLLHRKQEY</sequence>
<dbReference type="EnsemblPlants" id="AVESA.00010b.r2.7CG0657510.1">
    <property type="protein sequence ID" value="AVESA.00010b.r2.7CG0657510.1.CDS.1"/>
    <property type="gene ID" value="AVESA.00010b.r2.7CG0657510"/>
</dbReference>
<reference evidence="1" key="2">
    <citation type="submission" date="2025-09" db="UniProtKB">
        <authorList>
            <consortium name="EnsemblPlants"/>
        </authorList>
    </citation>
    <scope>IDENTIFICATION</scope>
</reference>
<accession>A0ACD5ZY46</accession>
<evidence type="ECO:0000313" key="1">
    <source>
        <dbReference type="EnsemblPlants" id="AVESA.00010b.r2.7CG0657510.1.CDS.1"/>
    </source>
</evidence>
<keyword evidence="2" id="KW-1185">Reference proteome</keyword>
<protein>
    <submittedName>
        <fullName evidence="1">Uncharacterized protein</fullName>
    </submittedName>
</protein>
<evidence type="ECO:0000313" key="2">
    <source>
        <dbReference type="Proteomes" id="UP001732700"/>
    </source>
</evidence>